<dbReference type="AlphaFoldDB" id="A0AAD9NU19"/>
<reference evidence="1" key="1">
    <citation type="journal article" date="2023" name="Mol. Biol. Evol.">
        <title>Third-Generation Sequencing Reveals the Adaptive Role of the Epigenome in Three Deep-Sea Polychaetes.</title>
        <authorList>
            <person name="Perez M."/>
            <person name="Aroh O."/>
            <person name="Sun Y."/>
            <person name="Lan Y."/>
            <person name="Juniper S.K."/>
            <person name="Young C.R."/>
            <person name="Angers B."/>
            <person name="Qian P.Y."/>
        </authorList>
    </citation>
    <scope>NUCLEOTIDE SEQUENCE</scope>
    <source>
        <strain evidence="1">R07B-5</strain>
    </source>
</reference>
<dbReference type="EMBL" id="JAODUO010000492">
    <property type="protein sequence ID" value="KAK2179409.1"/>
    <property type="molecule type" value="Genomic_DNA"/>
</dbReference>
<gene>
    <name evidence="1" type="ORF">NP493_492g01043</name>
</gene>
<evidence type="ECO:0000313" key="1">
    <source>
        <dbReference type="EMBL" id="KAK2179409.1"/>
    </source>
</evidence>
<protein>
    <submittedName>
        <fullName evidence="1">Uncharacterized protein</fullName>
    </submittedName>
</protein>
<dbReference type="Proteomes" id="UP001209878">
    <property type="component" value="Unassembled WGS sequence"/>
</dbReference>
<evidence type="ECO:0000313" key="2">
    <source>
        <dbReference type="Proteomes" id="UP001209878"/>
    </source>
</evidence>
<organism evidence="1 2">
    <name type="scientific">Ridgeia piscesae</name>
    <name type="common">Tubeworm</name>
    <dbReference type="NCBI Taxonomy" id="27915"/>
    <lineage>
        <taxon>Eukaryota</taxon>
        <taxon>Metazoa</taxon>
        <taxon>Spiralia</taxon>
        <taxon>Lophotrochozoa</taxon>
        <taxon>Annelida</taxon>
        <taxon>Polychaeta</taxon>
        <taxon>Sedentaria</taxon>
        <taxon>Canalipalpata</taxon>
        <taxon>Sabellida</taxon>
        <taxon>Siboglinidae</taxon>
        <taxon>Ridgeia</taxon>
    </lineage>
</organism>
<keyword evidence="2" id="KW-1185">Reference proteome</keyword>
<comment type="caution">
    <text evidence="1">The sequence shown here is derived from an EMBL/GenBank/DDBJ whole genome shotgun (WGS) entry which is preliminary data.</text>
</comment>
<name>A0AAD9NU19_RIDPI</name>
<accession>A0AAD9NU19</accession>
<proteinExistence type="predicted"/>
<sequence length="103" mass="11122">MSSLSKQFAADCQYNPRCCHGVCNIPHNNSTSLFLDEPRHGTVILKRRFRPSGGIDTRSTCGAVLAPGSDSGFGDISGRHDMVSSDRLAVVYPESASFTLDKC</sequence>